<keyword evidence="2" id="KW-1185">Reference proteome</keyword>
<reference evidence="1" key="1">
    <citation type="submission" date="2019-08" db="EMBL/GenBank/DDBJ databases">
        <title>Complete genome sequence of a mangrove-derived Streptomyces xiamenensis.</title>
        <authorList>
            <person name="Xu J."/>
        </authorList>
    </citation>
    <scope>NUCLEOTIDE SEQUENCE</scope>
    <source>
        <strain evidence="1">318</strain>
    </source>
</reference>
<accession>A0A0F7G137</accession>
<name>A0A0F7G137_9ACTN</name>
<dbReference type="HOGENOM" id="CLU_100715_4_5_11"/>
<evidence type="ECO:0000313" key="2">
    <source>
        <dbReference type="Proteomes" id="UP000034034"/>
    </source>
</evidence>
<dbReference type="Proteomes" id="UP000034034">
    <property type="component" value="Chromosome"/>
</dbReference>
<dbReference type="AlphaFoldDB" id="A0A0F7G137"/>
<protein>
    <submittedName>
        <fullName evidence="1">Endoribonuclease l-psp</fullName>
    </submittedName>
</protein>
<organism evidence="1 2">
    <name type="scientific">Streptomyces xiamenensis</name>
    <dbReference type="NCBI Taxonomy" id="408015"/>
    <lineage>
        <taxon>Bacteria</taxon>
        <taxon>Bacillati</taxon>
        <taxon>Actinomycetota</taxon>
        <taxon>Actinomycetes</taxon>
        <taxon>Kitasatosporales</taxon>
        <taxon>Streptomycetaceae</taxon>
        <taxon>Streptomyces</taxon>
    </lineage>
</organism>
<dbReference type="Gene3D" id="3.30.1330.40">
    <property type="entry name" value="RutC-like"/>
    <property type="match status" value="1"/>
</dbReference>
<dbReference type="InterPro" id="IPR035959">
    <property type="entry name" value="RutC-like_sf"/>
</dbReference>
<dbReference type="EMBL" id="CP009922">
    <property type="protein sequence ID" value="AKG46188.1"/>
    <property type="molecule type" value="Genomic_DNA"/>
</dbReference>
<dbReference type="Pfam" id="PF01042">
    <property type="entry name" value="Ribonuc_L-PSP"/>
    <property type="match status" value="1"/>
</dbReference>
<proteinExistence type="predicted"/>
<dbReference type="PANTHER" id="PTHR43857">
    <property type="entry name" value="BLR7761 PROTEIN"/>
    <property type="match status" value="1"/>
</dbReference>
<dbReference type="SUPFAM" id="SSF55298">
    <property type="entry name" value="YjgF-like"/>
    <property type="match status" value="1"/>
</dbReference>
<dbReference type="InterPro" id="IPR006175">
    <property type="entry name" value="YjgF/YER057c/UK114"/>
</dbReference>
<dbReference type="RefSeq" id="WP_046725086.1">
    <property type="nucleotide sequence ID" value="NZ_CP009922.3"/>
</dbReference>
<gene>
    <name evidence="1" type="ORF">SXIM_48040</name>
</gene>
<dbReference type="STRING" id="408015.SXIM_48040"/>
<dbReference type="PANTHER" id="PTHR43857:SF1">
    <property type="entry name" value="YJGH FAMILY PROTEIN"/>
    <property type="match status" value="1"/>
</dbReference>
<dbReference type="PATRIC" id="fig|408015.6.peg.4863"/>
<dbReference type="KEGG" id="sxi:SXIM_48040"/>
<sequence length="143" mass="15350">MTPARRTEIHHVPWEESYGYVQAVQHGDTIYLSGQVAHDGPQLVAPAPVDATGKVTDVTNTGAQLRQCYANAAQLLERFGASLDDVVDEVIYAVDVPAADAAAGPVRKEAYGRPDPQVASTMIGTPRLAFPELLVELKLTARL</sequence>
<evidence type="ECO:0000313" key="1">
    <source>
        <dbReference type="EMBL" id="AKG46188.1"/>
    </source>
</evidence>